<dbReference type="STRING" id="1121305.CLCOL_02610"/>
<dbReference type="RefSeq" id="WP_061857193.1">
    <property type="nucleotide sequence ID" value="NZ_LTBB01000001.1"/>
</dbReference>
<reference evidence="1 2" key="1">
    <citation type="submission" date="2016-02" db="EMBL/GenBank/DDBJ databases">
        <title>Genome sequence of Clostridium colicanis DSM 13634.</title>
        <authorList>
            <person name="Poehlein A."/>
            <person name="Daniel R."/>
        </authorList>
    </citation>
    <scope>NUCLEOTIDE SEQUENCE [LARGE SCALE GENOMIC DNA]</scope>
    <source>
        <strain evidence="1 2">DSM 13634</strain>
    </source>
</reference>
<dbReference type="AlphaFoldDB" id="A0A151ARS9"/>
<dbReference type="Proteomes" id="UP000075374">
    <property type="component" value="Unassembled WGS sequence"/>
</dbReference>
<evidence type="ECO:0008006" key="3">
    <source>
        <dbReference type="Google" id="ProtNLM"/>
    </source>
</evidence>
<evidence type="ECO:0000313" key="1">
    <source>
        <dbReference type="EMBL" id="KYH30315.1"/>
    </source>
</evidence>
<keyword evidence="2" id="KW-1185">Reference proteome</keyword>
<accession>A0A151ARS9</accession>
<dbReference type="EMBL" id="LTBB01000001">
    <property type="protein sequence ID" value="KYH30315.1"/>
    <property type="molecule type" value="Genomic_DNA"/>
</dbReference>
<name>A0A151ARS9_9CLOT</name>
<protein>
    <recommendedName>
        <fullName evidence="3">Class I SAM-dependent methyltransferase</fullName>
    </recommendedName>
</protein>
<evidence type="ECO:0000313" key="2">
    <source>
        <dbReference type="Proteomes" id="UP000075374"/>
    </source>
</evidence>
<comment type="caution">
    <text evidence="1">The sequence shown here is derived from an EMBL/GenBank/DDBJ whole genome shotgun (WGS) entry which is preliminary data.</text>
</comment>
<dbReference type="InterPro" id="IPR029063">
    <property type="entry name" value="SAM-dependent_MTases_sf"/>
</dbReference>
<dbReference type="SUPFAM" id="SSF53335">
    <property type="entry name" value="S-adenosyl-L-methionine-dependent methyltransferases"/>
    <property type="match status" value="1"/>
</dbReference>
<sequence>MKNEIVIDLEKQYFSGEILDISSDNYGIVYNIYKSKNKEFDVEYIDGRDKAKNIKENFYDSCVMFLAFSSIIFKISRKILIEKIYNYLKEDGFIYIWDIDKGYGKTFFGKINVIMPQGISKKIEIKDMNLLKDTSSKTILKLIEEFFNIVEFKSLDNIYYIKAQKKRRVKYE</sequence>
<organism evidence="1 2">
    <name type="scientific">Clostridium colicanis DSM 13634</name>
    <dbReference type="NCBI Taxonomy" id="1121305"/>
    <lineage>
        <taxon>Bacteria</taxon>
        <taxon>Bacillati</taxon>
        <taxon>Bacillota</taxon>
        <taxon>Clostridia</taxon>
        <taxon>Eubacteriales</taxon>
        <taxon>Clostridiaceae</taxon>
        <taxon>Clostridium</taxon>
    </lineage>
</organism>
<gene>
    <name evidence="1" type="ORF">CLCOL_02610</name>
</gene>
<dbReference type="PATRIC" id="fig|1121305.3.peg.258"/>
<proteinExistence type="predicted"/>